<dbReference type="Proteomes" id="UP001061302">
    <property type="component" value="Chromosome"/>
</dbReference>
<keyword evidence="3" id="KW-1185">Reference proteome</keyword>
<gene>
    <name evidence="2" type="ORF">N8I74_15465</name>
</gene>
<sequence>MAGILAHHADDSVMFDVPEPLQCLGLDAYRATWALLFRHGTPGPDLFVIQDLHITAGPDVTFARGLLRIGGSLEPLCRLTLGLEKRAGRWLIVHEHHSAPHPRGGRGDGT</sequence>
<proteinExistence type="predicted"/>
<accession>A0ABY6DKD1</accession>
<dbReference type="SUPFAM" id="SSF54427">
    <property type="entry name" value="NTF2-like"/>
    <property type="match status" value="1"/>
</dbReference>
<dbReference type="EMBL" id="CP106753">
    <property type="protein sequence ID" value="UXY14703.1"/>
    <property type="molecule type" value="Genomic_DNA"/>
</dbReference>
<dbReference type="Pfam" id="PF13474">
    <property type="entry name" value="SnoaL_3"/>
    <property type="match status" value="1"/>
</dbReference>
<protein>
    <submittedName>
        <fullName evidence="2">Nuclear transport factor 2 family protein</fullName>
    </submittedName>
</protein>
<dbReference type="InterPro" id="IPR037401">
    <property type="entry name" value="SnoaL-like"/>
</dbReference>
<evidence type="ECO:0000313" key="2">
    <source>
        <dbReference type="EMBL" id="UXY14703.1"/>
    </source>
</evidence>
<name>A0ABY6DKD1_9NEIS</name>
<reference evidence="2" key="1">
    <citation type="submission" date="2022-10" db="EMBL/GenBank/DDBJ databases">
        <title>Chitiniphilus purpureus sp. nov., a novel chitin-degrading bacterium isolated from crawfish pond sediment.</title>
        <authorList>
            <person name="Li K."/>
        </authorList>
    </citation>
    <scope>NUCLEOTIDE SEQUENCE</scope>
    <source>
        <strain evidence="2">CD1</strain>
    </source>
</reference>
<evidence type="ECO:0000313" key="3">
    <source>
        <dbReference type="Proteomes" id="UP001061302"/>
    </source>
</evidence>
<feature type="domain" description="SnoaL-like" evidence="1">
    <location>
        <begin position="4"/>
        <end position="101"/>
    </location>
</feature>
<evidence type="ECO:0000259" key="1">
    <source>
        <dbReference type="Pfam" id="PF13474"/>
    </source>
</evidence>
<organism evidence="2 3">
    <name type="scientific">Chitiniphilus purpureus</name>
    <dbReference type="NCBI Taxonomy" id="2981137"/>
    <lineage>
        <taxon>Bacteria</taxon>
        <taxon>Pseudomonadati</taxon>
        <taxon>Pseudomonadota</taxon>
        <taxon>Betaproteobacteria</taxon>
        <taxon>Neisseriales</taxon>
        <taxon>Chitinibacteraceae</taxon>
        <taxon>Chitiniphilus</taxon>
    </lineage>
</organism>
<dbReference type="RefSeq" id="WP_263124006.1">
    <property type="nucleotide sequence ID" value="NZ_CP106753.1"/>
</dbReference>
<dbReference type="InterPro" id="IPR032710">
    <property type="entry name" value="NTF2-like_dom_sf"/>
</dbReference>
<dbReference type="Gene3D" id="3.10.450.50">
    <property type="match status" value="1"/>
</dbReference>